<dbReference type="EnsemblPlants" id="KQK96108">
    <property type="protein sequence ID" value="KQK96108"/>
    <property type="gene ID" value="SETIT_012889mg"/>
</dbReference>
<dbReference type="InParanoid" id="K3YF72"/>
<dbReference type="HOGENOM" id="CLU_3225572_0_0_1"/>
<sequence>MVSFSSLCTSYPYAPFCIILHLAISNKNCKKGGCLVHMSNNVII</sequence>
<organism evidence="1 2">
    <name type="scientific">Setaria italica</name>
    <name type="common">Foxtail millet</name>
    <name type="synonym">Panicum italicum</name>
    <dbReference type="NCBI Taxonomy" id="4555"/>
    <lineage>
        <taxon>Eukaryota</taxon>
        <taxon>Viridiplantae</taxon>
        <taxon>Streptophyta</taxon>
        <taxon>Embryophyta</taxon>
        <taxon>Tracheophyta</taxon>
        <taxon>Spermatophyta</taxon>
        <taxon>Magnoliopsida</taxon>
        <taxon>Liliopsida</taxon>
        <taxon>Poales</taxon>
        <taxon>Poaceae</taxon>
        <taxon>PACMAD clade</taxon>
        <taxon>Panicoideae</taxon>
        <taxon>Panicodae</taxon>
        <taxon>Paniceae</taxon>
        <taxon>Cenchrinae</taxon>
        <taxon>Setaria</taxon>
    </lineage>
</organism>
<evidence type="ECO:0000313" key="1">
    <source>
        <dbReference type="EnsemblPlants" id="KQK96108"/>
    </source>
</evidence>
<protein>
    <submittedName>
        <fullName evidence="1">Uncharacterized protein</fullName>
    </submittedName>
</protein>
<keyword evidence="2" id="KW-1185">Reference proteome</keyword>
<accession>K3YF72</accession>
<reference evidence="1" key="2">
    <citation type="submission" date="2018-08" db="UniProtKB">
        <authorList>
            <consortium name="EnsemblPlants"/>
        </authorList>
    </citation>
    <scope>IDENTIFICATION</scope>
    <source>
        <strain evidence="1">Yugu1</strain>
    </source>
</reference>
<reference evidence="2" key="1">
    <citation type="journal article" date="2012" name="Nat. Biotechnol.">
        <title>Reference genome sequence of the model plant Setaria.</title>
        <authorList>
            <person name="Bennetzen J.L."/>
            <person name="Schmutz J."/>
            <person name="Wang H."/>
            <person name="Percifield R."/>
            <person name="Hawkins J."/>
            <person name="Pontaroli A.C."/>
            <person name="Estep M."/>
            <person name="Feng L."/>
            <person name="Vaughn J.N."/>
            <person name="Grimwood J."/>
            <person name="Jenkins J."/>
            <person name="Barry K."/>
            <person name="Lindquist E."/>
            <person name="Hellsten U."/>
            <person name="Deshpande S."/>
            <person name="Wang X."/>
            <person name="Wu X."/>
            <person name="Mitros T."/>
            <person name="Triplett J."/>
            <person name="Yang X."/>
            <person name="Ye C.Y."/>
            <person name="Mauro-Herrera M."/>
            <person name="Wang L."/>
            <person name="Li P."/>
            <person name="Sharma M."/>
            <person name="Sharma R."/>
            <person name="Ronald P.C."/>
            <person name="Panaud O."/>
            <person name="Kellogg E.A."/>
            <person name="Brutnell T.P."/>
            <person name="Doust A.N."/>
            <person name="Tuskan G.A."/>
            <person name="Rokhsar D."/>
            <person name="Devos K.M."/>
        </authorList>
    </citation>
    <scope>NUCLEOTIDE SEQUENCE [LARGE SCALE GENOMIC DNA]</scope>
    <source>
        <strain evidence="2">cv. Yugu1</strain>
    </source>
</reference>
<name>K3YF72_SETIT</name>
<dbReference type="EMBL" id="AGNK02004040">
    <property type="status" value="NOT_ANNOTATED_CDS"/>
    <property type="molecule type" value="Genomic_DNA"/>
</dbReference>
<dbReference type="Gramene" id="KQK96108">
    <property type="protein sequence ID" value="KQK96108"/>
    <property type="gene ID" value="SETIT_012889mg"/>
</dbReference>
<evidence type="ECO:0000313" key="2">
    <source>
        <dbReference type="Proteomes" id="UP000004995"/>
    </source>
</evidence>
<proteinExistence type="predicted"/>
<dbReference type="Proteomes" id="UP000004995">
    <property type="component" value="Unassembled WGS sequence"/>
</dbReference>
<dbReference type="AlphaFoldDB" id="K3YF72"/>